<dbReference type="NCBIfam" id="NF040854">
    <property type="entry name" value="Hol_resolv_Hjc"/>
    <property type="match status" value="1"/>
</dbReference>
<dbReference type="Proteomes" id="UP000277582">
    <property type="component" value="Unassembled WGS sequence"/>
</dbReference>
<comment type="caution">
    <text evidence="12">The sequence shown here is derived from an EMBL/GenBank/DDBJ whole genome shotgun (WGS) entry which is preliminary data.</text>
</comment>
<proteinExistence type="predicted"/>
<dbReference type="GO" id="GO:0008821">
    <property type="term" value="F:crossover junction DNA endonuclease activity"/>
    <property type="evidence" value="ECO:0007669"/>
    <property type="project" value="UniProtKB-EC"/>
</dbReference>
<evidence type="ECO:0000256" key="2">
    <source>
        <dbReference type="ARBA" id="ARBA00022722"/>
    </source>
</evidence>
<keyword evidence="4" id="KW-0255">Endonuclease</keyword>
<dbReference type="EMBL" id="RXII01000086">
    <property type="protein sequence ID" value="RZN60565.1"/>
    <property type="molecule type" value="Genomic_DNA"/>
</dbReference>
<dbReference type="InterPro" id="IPR002732">
    <property type="entry name" value="Hjc"/>
</dbReference>
<dbReference type="GO" id="GO:0003677">
    <property type="term" value="F:DNA binding"/>
    <property type="evidence" value="ECO:0007669"/>
    <property type="project" value="UniProtKB-KW"/>
</dbReference>
<dbReference type="GO" id="GO:0006281">
    <property type="term" value="P:DNA repair"/>
    <property type="evidence" value="ECO:0007669"/>
    <property type="project" value="UniProtKB-KW"/>
</dbReference>
<dbReference type="InterPro" id="IPR011856">
    <property type="entry name" value="tRNA_endonuc-like_dom_sf"/>
</dbReference>
<evidence type="ECO:0000256" key="5">
    <source>
        <dbReference type="ARBA" id="ARBA00022763"/>
    </source>
</evidence>
<organism evidence="12 14">
    <name type="scientific">Candidatus Methanodesulfokora washburnensis</name>
    <dbReference type="NCBI Taxonomy" id="2478471"/>
    <lineage>
        <taxon>Archaea</taxon>
        <taxon>Thermoproteota</taxon>
        <taxon>Candidatus Korarchaeia</taxon>
        <taxon>Candidatus Korarchaeia incertae sedis</taxon>
        <taxon>Candidatus Methanodesulfokora</taxon>
    </lineage>
</organism>
<keyword evidence="9" id="KW-0233">DNA recombination</keyword>
<gene>
    <name evidence="12" type="ORF">D6D85_04835</name>
    <name evidence="13" type="ORF">EF810_05675</name>
</gene>
<reference evidence="13 15" key="2">
    <citation type="journal article" date="2019" name="Nat. Microbiol.">
        <title>Wide diversity of methane and short-chain alkane metabolisms in uncultured archaea.</title>
        <authorList>
            <person name="Borrel G."/>
            <person name="Adam P.S."/>
            <person name="McKay L.J."/>
            <person name="Chen L.X."/>
            <person name="Sierra-Garcia I.N."/>
            <person name="Sieber C.M."/>
            <person name="Letourneur Q."/>
            <person name="Ghozlane A."/>
            <person name="Andersen G.L."/>
            <person name="Li W.J."/>
            <person name="Hallam S.J."/>
            <person name="Muyzer G."/>
            <person name="de Oliveira V.M."/>
            <person name="Inskeep W.P."/>
            <person name="Banfield J.F."/>
            <person name="Gribaldo S."/>
        </authorList>
    </citation>
    <scope>NUCLEOTIDE SEQUENCE [LARGE SCALE GENOMIC DNA]</scope>
    <source>
        <strain evidence="13">NM4</strain>
    </source>
</reference>
<evidence type="ECO:0000313" key="12">
    <source>
        <dbReference type="EMBL" id="RSN76279.1"/>
    </source>
</evidence>
<keyword evidence="5" id="KW-0227">DNA damage</keyword>
<keyword evidence="10" id="KW-0234">DNA repair</keyword>
<keyword evidence="7" id="KW-0460">Magnesium</keyword>
<keyword evidence="6" id="KW-0378">Hydrolase</keyword>
<evidence type="ECO:0000256" key="1">
    <source>
        <dbReference type="ARBA" id="ARBA00001946"/>
    </source>
</evidence>
<keyword evidence="2" id="KW-0540">Nuclease</keyword>
<dbReference type="AlphaFoldDB" id="A0A3R9X638"/>
<evidence type="ECO:0000313" key="14">
    <source>
        <dbReference type="Proteomes" id="UP000277582"/>
    </source>
</evidence>
<protein>
    <submittedName>
        <fullName evidence="12">Holliday junction resolvase</fullName>
    </submittedName>
</protein>
<dbReference type="PIRSF" id="PIRSF004985">
    <property type="entry name" value="Hlld_jn_rslvs_ar"/>
    <property type="match status" value="1"/>
</dbReference>
<reference evidence="12 14" key="1">
    <citation type="submission" date="2018-10" db="EMBL/GenBank/DDBJ databases">
        <title>Co-occurring genomic capacity for anaerobic methane metabolism and dissimilatory sulfite reduction discovered in the Korarchaeota.</title>
        <authorList>
            <person name="Mckay L.J."/>
            <person name="Dlakic M."/>
            <person name="Fields M.W."/>
            <person name="Delmont T.O."/>
            <person name="Eren A.M."/>
            <person name="Jay Z.J."/>
            <person name="Klingelsmith K.B."/>
            <person name="Rusch D.B."/>
            <person name="Inskeep W.P."/>
        </authorList>
    </citation>
    <scope>NUCLEOTIDE SEQUENCE [LARGE SCALE GENOMIC DNA]</scope>
    <source>
        <strain evidence="12 14">MDKW</strain>
    </source>
</reference>
<sequence length="139" mass="15469">MRRGVKAERDLLDLFWSNGIAALRVAGSGSTGHPASDLVVGIGGRFFLIEVKTTSGEKVYIDPEEVKELEKLSSLMGAEAWIAVKFKKGDRNFYFVKLSDLEGTRRGYRISSDLARKKGIRHDVFMGIISGRIARLDLH</sequence>
<dbReference type="RefSeq" id="WP_125670902.1">
    <property type="nucleotide sequence ID" value="NZ_RCOS01000062.1"/>
</dbReference>
<dbReference type="SUPFAM" id="SSF52980">
    <property type="entry name" value="Restriction endonuclease-like"/>
    <property type="match status" value="1"/>
</dbReference>
<evidence type="ECO:0000313" key="15">
    <source>
        <dbReference type="Proteomes" id="UP000316217"/>
    </source>
</evidence>
<evidence type="ECO:0000256" key="8">
    <source>
        <dbReference type="ARBA" id="ARBA00023125"/>
    </source>
</evidence>
<accession>A0A3R9X638</accession>
<evidence type="ECO:0000256" key="4">
    <source>
        <dbReference type="ARBA" id="ARBA00022759"/>
    </source>
</evidence>
<dbReference type="GO" id="GO:0046872">
    <property type="term" value="F:metal ion binding"/>
    <property type="evidence" value="ECO:0007669"/>
    <property type="project" value="UniProtKB-KW"/>
</dbReference>
<dbReference type="InterPro" id="IPR014428">
    <property type="entry name" value="Hjc_arc"/>
</dbReference>
<keyword evidence="8" id="KW-0238">DNA-binding</keyword>
<dbReference type="Pfam" id="PF01870">
    <property type="entry name" value="Hjc"/>
    <property type="match status" value="1"/>
</dbReference>
<evidence type="ECO:0000256" key="10">
    <source>
        <dbReference type="ARBA" id="ARBA00023204"/>
    </source>
</evidence>
<dbReference type="PANTHER" id="PTHR39651:SF1">
    <property type="entry name" value="HOLLIDAY JUNCTION RESOLVASE HJC"/>
    <property type="match status" value="1"/>
</dbReference>
<evidence type="ECO:0000256" key="6">
    <source>
        <dbReference type="ARBA" id="ARBA00022801"/>
    </source>
</evidence>
<dbReference type="OrthoDB" id="34330at2157"/>
<comment type="cofactor">
    <cofactor evidence="1">
        <name>Mg(2+)</name>
        <dbReference type="ChEBI" id="CHEBI:18420"/>
    </cofactor>
</comment>
<dbReference type="GO" id="GO:0006310">
    <property type="term" value="P:DNA recombination"/>
    <property type="evidence" value="ECO:0007669"/>
    <property type="project" value="UniProtKB-KW"/>
</dbReference>
<keyword evidence="3" id="KW-0479">Metal-binding</keyword>
<evidence type="ECO:0000256" key="9">
    <source>
        <dbReference type="ARBA" id="ARBA00023172"/>
    </source>
</evidence>
<dbReference type="Gene3D" id="3.40.1350.10">
    <property type="match status" value="1"/>
</dbReference>
<dbReference type="EMBL" id="RCOS01000062">
    <property type="protein sequence ID" value="RSN76279.1"/>
    <property type="molecule type" value="Genomic_DNA"/>
</dbReference>
<evidence type="ECO:0000256" key="3">
    <source>
        <dbReference type="ARBA" id="ARBA00022723"/>
    </source>
</evidence>
<dbReference type="PANTHER" id="PTHR39651">
    <property type="entry name" value="HOLLIDAY JUNCTION RESOLVASE HJC"/>
    <property type="match status" value="1"/>
</dbReference>
<name>A0A3R9X638_9CREN</name>
<dbReference type="InterPro" id="IPR011335">
    <property type="entry name" value="Restrct_endonuc-II-like"/>
</dbReference>
<keyword evidence="14" id="KW-1185">Reference proteome</keyword>
<comment type="catalytic activity">
    <reaction evidence="11">
        <text>Endonucleolytic cleavage at a junction such as a reciprocal single-stranded crossover between two homologous DNA duplexes (Holliday junction).</text>
        <dbReference type="EC" id="3.1.21.10"/>
    </reaction>
</comment>
<evidence type="ECO:0000256" key="11">
    <source>
        <dbReference type="ARBA" id="ARBA00029354"/>
    </source>
</evidence>
<dbReference type="Proteomes" id="UP000316217">
    <property type="component" value="Unassembled WGS sequence"/>
</dbReference>
<evidence type="ECO:0000256" key="7">
    <source>
        <dbReference type="ARBA" id="ARBA00022842"/>
    </source>
</evidence>
<evidence type="ECO:0000313" key="13">
    <source>
        <dbReference type="EMBL" id="RZN60565.1"/>
    </source>
</evidence>